<dbReference type="Gene3D" id="3.90.226.10">
    <property type="entry name" value="2-enoyl-CoA Hydratase, Chain A, domain 1"/>
    <property type="match status" value="1"/>
</dbReference>
<dbReference type="Gene3D" id="1.10.12.10">
    <property type="entry name" value="Lyase 2-enoyl-coa Hydratase, Chain A, domain 2"/>
    <property type="match status" value="1"/>
</dbReference>
<evidence type="ECO:0000256" key="3">
    <source>
        <dbReference type="ARBA" id="ARBA00005254"/>
    </source>
</evidence>
<dbReference type="UniPathway" id="UPA00659"/>
<reference evidence="9" key="1">
    <citation type="submission" date="2021-01" db="EMBL/GenBank/DDBJ databases">
        <authorList>
            <person name="Corre E."/>
            <person name="Pelletier E."/>
            <person name="Niang G."/>
            <person name="Scheremetjew M."/>
            <person name="Finn R."/>
            <person name="Kale V."/>
            <person name="Holt S."/>
            <person name="Cochrane G."/>
            <person name="Meng A."/>
            <person name="Brown T."/>
            <person name="Cohen L."/>
        </authorList>
    </citation>
    <scope>NUCLEOTIDE SEQUENCE</scope>
    <source>
        <strain evidence="9">NY070348D</strain>
    </source>
</reference>
<proteinExistence type="inferred from homology"/>
<keyword evidence="4" id="KW-0276">Fatty acid metabolism</keyword>
<dbReference type="GO" id="GO:0005777">
    <property type="term" value="C:peroxisome"/>
    <property type="evidence" value="ECO:0007669"/>
    <property type="project" value="UniProtKB-SubCell"/>
</dbReference>
<comment type="similarity">
    <text evidence="3">Belongs to the enoyl-CoA hydratase/isomerase family.</text>
</comment>
<evidence type="ECO:0000313" key="9">
    <source>
        <dbReference type="EMBL" id="CAD9702948.1"/>
    </source>
</evidence>
<dbReference type="Pfam" id="PF00378">
    <property type="entry name" value="ECH_1"/>
    <property type="match status" value="1"/>
</dbReference>
<gene>
    <name evidence="9" type="ORF">QSP1433_LOCUS15096</name>
</gene>
<evidence type="ECO:0000256" key="1">
    <source>
        <dbReference type="ARBA" id="ARBA00004275"/>
    </source>
</evidence>
<evidence type="ECO:0000256" key="4">
    <source>
        <dbReference type="ARBA" id="ARBA00022832"/>
    </source>
</evidence>
<keyword evidence="8" id="KW-0413">Isomerase</keyword>
<dbReference type="EMBL" id="HBHK01023986">
    <property type="protein sequence ID" value="CAD9702948.1"/>
    <property type="molecule type" value="Transcribed_RNA"/>
</dbReference>
<dbReference type="GO" id="GO:0051750">
    <property type="term" value="F:delta(3,5)-delta(2,4)-dienoyl-CoA isomerase activity"/>
    <property type="evidence" value="ECO:0007669"/>
    <property type="project" value="TreeGrafter"/>
</dbReference>
<keyword evidence="7" id="KW-0576">Peroxisome</keyword>
<name>A0A7S2SLP7_9STRA</name>
<dbReference type="CDD" id="cd06558">
    <property type="entry name" value="crotonase-like"/>
    <property type="match status" value="1"/>
</dbReference>
<evidence type="ECO:0000256" key="8">
    <source>
        <dbReference type="ARBA" id="ARBA00023235"/>
    </source>
</evidence>
<dbReference type="AlphaFoldDB" id="A0A7S2SLP7"/>
<keyword evidence="6" id="KW-0443">Lipid metabolism</keyword>
<dbReference type="InterPro" id="IPR001753">
    <property type="entry name" value="Enoyl-CoA_hydra/iso"/>
</dbReference>
<dbReference type="PANTHER" id="PTHR43149:SF1">
    <property type="entry name" value="DELTA(3,5)-DELTA(2,4)-DIENOYL-COA ISOMERASE, MITOCHONDRIAL"/>
    <property type="match status" value="1"/>
</dbReference>
<dbReference type="FunFam" id="1.10.12.10:FF:000004">
    <property type="entry name" value="Delta3,5-delta2,4-dienoyl-CoA isomerase"/>
    <property type="match status" value="1"/>
</dbReference>
<accession>A0A7S2SLP7</accession>
<sequence>MFETIAVSKDGFVAHVELNRPKRGNAMNLVFWREYRQCFEELARDSSCRAIVVSGRGKYFSVGLDIKDPSMLGVATGGGGDENKEQRDTARKIYDLRKKILVLQETFTAMERCPQPVIVACHNATIGGAIDLLCAADIRVCSKDCWFSIKEVDIGLAADVGTLQRLHHVLGNSSLARELCYTARRMDAEEAKWAGFVSSIHGTREDTIAHALKMAKEIASKSPVAITGTKVNLNYSRENKVEDSLNYMATWNASMLQTEDVAKAALASLSKSSQPDFSKL</sequence>
<dbReference type="InterPro" id="IPR029045">
    <property type="entry name" value="ClpP/crotonase-like_dom_sf"/>
</dbReference>
<protein>
    <submittedName>
        <fullName evidence="9">Uncharacterized protein</fullName>
    </submittedName>
</protein>
<organism evidence="9">
    <name type="scientific">Mucochytrium quahogii</name>
    <dbReference type="NCBI Taxonomy" id="96639"/>
    <lineage>
        <taxon>Eukaryota</taxon>
        <taxon>Sar</taxon>
        <taxon>Stramenopiles</taxon>
        <taxon>Bigyra</taxon>
        <taxon>Labyrinthulomycetes</taxon>
        <taxon>Thraustochytrida</taxon>
        <taxon>Thraustochytriidae</taxon>
        <taxon>Mucochytrium</taxon>
    </lineage>
</organism>
<evidence type="ECO:0000256" key="7">
    <source>
        <dbReference type="ARBA" id="ARBA00023140"/>
    </source>
</evidence>
<comment type="pathway">
    <text evidence="2">Lipid metabolism; fatty acid beta-oxidation.</text>
</comment>
<evidence type="ECO:0000256" key="5">
    <source>
        <dbReference type="ARBA" id="ARBA00022990"/>
    </source>
</evidence>
<keyword evidence="5" id="KW-0007">Acetylation</keyword>
<dbReference type="FunFam" id="3.90.226.10:FF:000024">
    <property type="entry name" value="Delta3,5-delta2,4-dienoyl-CoA isomerase"/>
    <property type="match status" value="1"/>
</dbReference>
<dbReference type="SUPFAM" id="SSF52096">
    <property type="entry name" value="ClpP/crotonase"/>
    <property type="match status" value="1"/>
</dbReference>
<evidence type="ECO:0000256" key="6">
    <source>
        <dbReference type="ARBA" id="ARBA00023098"/>
    </source>
</evidence>
<dbReference type="PANTHER" id="PTHR43149">
    <property type="entry name" value="ENOYL-COA HYDRATASE"/>
    <property type="match status" value="1"/>
</dbReference>
<dbReference type="InterPro" id="IPR014748">
    <property type="entry name" value="Enoyl-CoA_hydra_C"/>
</dbReference>
<evidence type="ECO:0000256" key="2">
    <source>
        <dbReference type="ARBA" id="ARBA00005005"/>
    </source>
</evidence>
<comment type="subcellular location">
    <subcellularLocation>
        <location evidence="1">Peroxisome</location>
    </subcellularLocation>
</comment>
<dbReference type="InterPro" id="IPR045002">
    <property type="entry name" value="Ech1-like"/>
</dbReference>
<dbReference type="GO" id="GO:0005739">
    <property type="term" value="C:mitochondrion"/>
    <property type="evidence" value="ECO:0007669"/>
    <property type="project" value="TreeGrafter"/>
</dbReference>
<dbReference type="GO" id="GO:0006635">
    <property type="term" value="P:fatty acid beta-oxidation"/>
    <property type="evidence" value="ECO:0007669"/>
    <property type="project" value="UniProtKB-UniPathway"/>
</dbReference>